<protein>
    <recommendedName>
        <fullName evidence="1">RNA-directed DNA polymerase</fullName>
        <ecNumber evidence="1">2.7.7.49</ecNumber>
    </recommendedName>
</protein>
<dbReference type="InterPro" id="IPR000477">
    <property type="entry name" value="RT_dom"/>
</dbReference>
<proteinExistence type="predicted"/>
<evidence type="ECO:0000313" key="10">
    <source>
        <dbReference type="Proteomes" id="UP000001819"/>
    </source>
</evidence>
<dbReference type="InterPro" id="IPR043128">
    <property type="entry name" value="Rev_trsase/Diguanyl_cyclase"/>
</dbReference>
<dbReference type="SUPFAM" id="SSF50630">
    <property type="entry name" value="Acid proteases"/>
    <property type="match status" value="1"/>
</dbReference>
<dbReference type="InterPro" id="IPR012337">
    <property type="entry name" value="RNaseH-like_sf"/>
</dbReference>
<dbReference type="InterPro" id="IPR001969">
    <property type="entry name" value="Aspartic_peptidase_AS"/>
</dbReference>
<evidence type="ECO:0000256" key="1">
    <source>
        <dbReference type="ARBA" id="ARBA00012493"/>
    </source>
</evidence>
<keyword evidence="5" id="KW-0255">Endonuclease</keyword>
<evidence type="ECO:0000256" key="3">
    <source>
        <dbReference type="ARBA" id="ARBA00022695"/>
    </source>
</evidence>
<dbReference type="GO" id="GO:0006508">
    <property type="term" value="P:proteolysis"/>
    <property type="evidence" value="ECO:0007669"/>
    <property type="project" value="InterPro"/>
</dbReference>
<dbReference type="SUPFAM" id="SSF56672">
    <property type="entry name" value="DNA/RNA polymerases"/>
    <property type="match status" value="1"/>
</dbReference>
<dbReference type="GO" id="GO:0042575">
    <property type="term" value="C:DNA polymerase complex"/>
    <property type="evidence" value="ECO:0007669"/>
    <property type="project" value="UniProtKB-ARBA"/>
</dbReference>
<dbReference type="CDD" id="cd01647">
    <property type="entry name" value="RT_LTR"/>
    <property type="match status" value="1"/>
</dbReference>
<keyword evidence="3" id="KW-0548">Nucleotidyltransferase</keyword>
<dbReference type="EC" id="2.7.7.49" evidence="1"/>
<dbReference type="InterPro" id="IPR001584">
    <property type="entry name" value="Integrase_cat-core"/>
</dbReference>
<feature type="domain" description="Reverse transcriptase" evidence="8">
    <location>
        <begin position="201"/>
        <end position="380"/>
    </location>
</feature>
<dbReference type="PROSITE" id="PS00141">
    <property type="entry name" value="ASP_PROTEASE"/>
    <property type="match status" value="1"/>
</dbReference>
<dbReference type="PANTHER" id="PTHR37984:SF5">
    <property type="entry name" value="PROTEIN NYNRIN-LIKE"/>
    <property type="match status" value="1"/>
</dbReference>
<dbReference type="GO" id="GO:0004190">
    <property type="term" value="F:aspartic-type endopeptidase activity"/>
    <property type="evidence" value="ECO:0007669"/>
    <property type="project" value="InterPro"/>
</dbReference>
<dbReference type="GO" id="GO:0004519">
    <property type="term" value="F:endonuclease activity"/>
    <property type="evidence" value="ECO:0007669"/>
    <property type="project" value="UniProtKB-KW"/>
</dbReference>
<keyword evidence="7" id="KW-0695">RNA-directed DNA polymerase</keyword>
<dbReference type="GO" id="GO:0003676">
    <property type="term" value="F:nucleic acid binding"/>
    <property type="evidence" value="ECO:0007669"/>
    <property type="project" value="InterPro"/>
</dbReference>
<dbReference type="Pfam" id="PF17921">
    <property type="entry name" value="Integrase_H2C2"/>
    <property type="match status" value="1"/>
</dbReference>
<organism evidence="10 11">
    <name type="scientific">Drosophila pseudoobscura pseudoobscura</name>
    <name type="common">Fruit fly</name>
    <dbReference type="NCBI Taxonomy" id="46245"/>
    <lineage>
        <taxon>Eukaryota</taxon>
        <taxon>Metazoa</taxon>
        <taxon>Ecdysozoa</taxon>
        <taxon>Arthropoda</taxon>
        <taxon>Hexapoda</taxon>
        <taxon>Insecta</taxon>
        <taxon>Pterygota</taxon>
        <taxon>Neoptera</taxon>
        <taxon>Endopterygota</taxon>
        <taxon>Diptera</taxon>
        <taxon>Brachycera</taxon>
        <taxon>Muscomorpha</taxon>
        <taxon>Ephydroidea</taxon>
        <taxon>Drosophilidae</taxon>
        <taxon>Drosophila</taxon>
        <taxon>Sophophora</taxon>
    </lineage>
</organism>
<feature type="domain" description="Integrase catalytic" evidence="9">
    <location>
        <begin position="734"/>
        <end position="897"/>
    </location>
</feature>
<dbReference type="PANTHER" id="PTHR37984">
    <property type="entry name" value="PROTEIN CBG26694"/>
    <property type="match status" value="1"/>
</dbReference>
<evidence type="ECO:0000259" key="8">
    <source>
        <dbReference type="PROSITE" id="PS50878"/>
    </source>
</evidence>
<dbReference type="GO" id="GO:0003964">
    <property type="term" value="F:RNA-directed DNA polymerase activity"/>
    <property type="evidence" value="ECO:0007669"/>
    <property type="project" value="UniProtKB-KW"/>
</dbReference>
<dbReference type="Gene3D" id="1.10.340.70">
    <property type="match status" value="1"/>
</dbReference>
<dbReference type="FunFam" id="3.30.70.270:FF:000020">
    <property type="entry name" value="Transposon Tf2-6 polyprotein-like Protein"/>
    <property type="match status" value="1"/>
</dbReference>
<keyword evidence="10" id="KW-1185">Reference proteome</keyword>
<evidence type="ECO:0000313" key="11">
    <source>
        <dbReference type="RefSeq" id="XP_033237657.1"/>
    </source>
</evidence>
<keyword evidence="4" id="KW-0540">Nuclease</keyword>
<dbReference type="CDD" id="cd00303">
    <property type="entry name" value="retropepsin_like"/>
    <property type="match status" value="1"/>
</dbReference>
<evidence type="ECO:0000259" key="9">
    <source>
        <dbReference type="PROSITE" id="PS50994"/>
    </source>
</evidence>
<dbReference type="Pfam" id="PF00665">
    <property type="entry name" value="rve"/>
    <property type="match status" value="1"/>
</dbReference>
<evidence type="ECO:0000256" key="2">
    <source>
        <dbReference type="ARBA" id="ARBA00022679"/>
    </source>
</evidence>
<dbReference type="RefSeq" id="XP_033237657.1">
    <property type="nucleotide sequence ID" value="XM_033381766.1"/>
</dbReference>
<dbReference type="PROSITE" id="PS50994">
    <property type="entry name" value="INTEGRASE"/>
    <property type="match status" value="1"/>
</dbReference>
<dbReference type="Proteomes" id="UP000001819">
    <property type="component" value="Chromosome X"/>
</dbReference>
<dbReference type="InterPro" id="IPR050951">
    <property type="entry name" value="Retrovirus_Pol_polyprotein"/>
</dbReference>
<dbReference type="Gene3D" id="3.30.70.270">
    <property type="match status" value="2"/>
</dbReference>
<dbReference type="Pfam" id="PF17917">
    <property type="entry name" value="RT_RNaseH"/>
    <property type="match status" value="1"/>
</dbReference>
<dbReference type="AlphaFoldDB" id="A0A6I8W2U8"/>
<dbReference type="FunFam" id="1.10.340.70:FF:000001">
    <property type="entry name" value="Retrovirus-related Pol polyprotein from transposon gypsy-like Protein"/>
    <property type="match status" value="1"/>
</dbReference>
<dbReference type="InterPro" id="IPR041588">
    <property type="entry name" value="Integrase_H2C2"/>
</dbReference>
<dbReference type="GO" id="GO:0015074">
    <property type="term" value="P:DNA integration"/>
    <property type="evidence" value="ECO:0007669"/>
    <property type="project" value="InterPro"/>
</dbReference>
<dbReference type="SUPFAM" id="SSF53098">
    <property type="entry name" value="Ribonuclease H-like"/>
    <property type="match status" value="1"/>
</dbReference>
<dbReference type="Gene3D" id="3.30.420.10">
    <property type="entry name" value="Ribonuclease H-like superfamily/Ribonuclease H"/>
    <property type="match status" value="1"/>
</dbReference>
<dbReference type="PROSITE" id="PS50878">
    <property type="entry name" value="RT_POL"/>
    <property type="match status" value="1"/>
</dbReference>
<dbReference type="Pfam" id="PF00078">
    <property type="entry name" value="RVT_1"/>
    <property type="match status" value="1"/>
</dbReference>
<keyword evidence="6" id="KW-0378">Hydrolase</keyword>
<evidence type="ECO:0000256" key="6">
    <source>
        <dbReference type="ARBA" id="ARBA00022801"/>
    </source>
</evidence>
<dbReference type="InterPro" id="IPR043502">
    <property type="entry name" value="DNA/RNA_pol_sf"/>
</dbReference>
<gene>
    <name evidence="11 12" type="primary">LOC4814670</name>
</gene>
<evidence type="ECO:0000256" key="7">
    <source>
        <dbReference type="ARBA" id="ARBA00022918"/>
    </source>
</evidence>
<keyword evidence="2" id="KW-0808">Transferase</keyword>
<dbReference type="Gene3D" id="2.40.70.10">
    <property type="entry name" value="Acid Proteases"/>
    <property type="match status" value="1"/>
</dbReference>
<dbReference type="InterPro" id="IPR021109">
    <property type="entry name" value="Peptidase_aspartic_dom_sf"/>
</dbReference>
<dbReference type="RefSeq" id="XP_033237659.1">
    <property type="nucleotide sequence ID" value="XM_033381768.1"/>
</dbReference>
<dbReference type="InterPro" id="IPR036397">
    <property type="entry name" value="RNaseH_sf"/>
</dbReference>
<name>A0A6I8W2U8_DROPS</name>
<evidence type="ECO:0000256" key="5">
    <source>
        <dbReference type="ARBA" id="ARBA00022759"/>
    </source>
</evidence>
<evidence type="ECO:0000313" key="12">
    <source>
        <dbReference type="RefSeq" id="XP_033237659.1"/>
    </source>
</evidence>
<dbReference type="Pfam" id="PF13650">
    <property type="entry name" value="Asp_protease_2"/>
    <property type="match status" value="1"/>
</dbReference>
<sequence>MRAFRQAAKAINCIRYKQKDKRPYAEVRLLDQTVLGLLDTGAAISVIGGKLAERVIQSRIPFKRGVLNASTADGRRQEVVGRLRTPVQYKGAVKDLELHIIPSLSQDLYLGIDFWSSFDLLPPSMSLAEIVHEPQNLSRGEMDQLQATINLFPSFSVSGLGKTALLSHSIDVGDAKAVKQRHFPVSPAVEKLLYAEIDRMLSLGVIEESDSAWSSPVVLVQKPGKVRLCLDSRKVNAVTKKDAYPLPQIDGILGRLPKAMFISSLDLKDAYWQVPLEPSSRDKTAFTVPGKPLYQYKVMPFGLTNASQTMTRLMDKVIPASLRNEVFVYLDDLLIVSDSFESHRRVLSEVASYIKAAGLTLNVEKSKFCMKSVRYLGHIVGEGVIRTDPDKISAMSDFPLPKSLKSLRRFLGMVGWYRKFISNFASVAAPLTDLLKPRQKFSMTPAGQEAFEKLKEMLCSAPVLRSPDFSKPFYVHCDASKTGVGGVLVQKTPEGDEYPIAFVSKKLNKAQKNYSVTEQECLAAIVCINKFRAYIEGHEFTVITDHASLKWLMSQTDLHSRLARWALKLQSFSFKIEHRSGRLNVVPDALSRVNEEEVATLDASNGLLVDLESPEFKAEDYVEIVERVRANIDKLPDLKIVDNLLYRRSDHATGEVLHDVFIWKLWIPQGLVVDVLRNAHDNPLASHGGIHKTLERIRRYYYWPGLVADVKKYIQACDVCKTTKAPNTIQRPKIGIAPESQRFFQKLYVDFLGPYPRSRSGHIGIFIVLDHYSKYVFLKAVKKLTADVVVKYMQQDLFHAFGVPETIVSDNGTQFKSEAFQKLLREYKVSHTLTALYAPQANASERVNRSVIAAIRSYVREDQKDWDEHLSSICCALRSAVHASLNATPYYMVFGQHFITSGATYKLLRALRVMDDRSAVFSREDSLDLVRSKALEVMKKQNDKNERQYNLRARDISYNVGQEVFRRNFRQSNFQSGYSAKLGPAFLKARVKKKIGQAYYELEDLQGRYVGRFHAKDLRQ</sequence>
<accession>A0A6I8W2U8</accession>
<dbReference type="Gene3D" id="3.10.10.10">
    <property type="entry name" value="HIV Type 1 Reverse Transcriptase, subunit A, domain 1"/>
    <property type="match status" value="1"/>
</dbReference>
<dbReference type="CDD" id="cd09274">
    <property type="entry name" value="RNase_HI_RT_Ty3"/>
    <property type="match status" value="1"/>
</dbReference>
<evidence type="ECO:0000256" key="4">
    <source>
        <dbReference type="ARBA" id="ARBA00022722"/>
    </source>
</evidence>
<dbReference type="InterPro" id="IPR041373">
    <property type="entry name" value="RT_RNaseH"/>
</dbReference>
<reference evidence="11 12" key="1">
    <citation type="submission" date="2025-04" db="UniProtKB">
        <authorList>
            <consortium name="RefSeq"/>
        </authorList>
    </citation>
    <scope>IDENTIFICATION</scope>
    <source>
        <strain evidence="11 12">MV-25-SWS-2005</strain>
        <tissue evidence="11 12">Whole body</tissue>
    </source>
</reference>